<sequence length="137" mass="15711">MLDQTDFEILSLLKKNSRIQWREIGELVHLTGQSVANRIRKMEELGVIQSYTVKLDQSKLGKTLIAFITIFMKTTDHLSFQAFVKEKSEVLEANQISGDGCYLLKVNVSNEEELMNLLDEILKYGNYRVNISIGKIK</sequence>
<evidence type="ECO:0000313" key="5">
    <source>
        <dbReference type="EMBL" id="MBI6871974.1"/>
    </source>
</evidence>
<evidence type="ECO:0000256" key="1">
    <source>
        <dbReference type="ARBA" id="ARBA00023015"/>
    </source>
</evidence>
<dbReference type="Pfam" id="PF01037">
    <property type="entry name" value="AsnC_trans_reg"/>
    <property type="match status" value="1"/>
</dbReference>
<dbReference type="SMART" id="SM00344">
    <property type="entry name" value="HTH_ASNC"/>
    <property type="match status" value="1"/>
</dbReference>
<keyword evidence="6" id="KW-1185">Reference proteome</keyword>
<evidence type="ECO:0000256" key="2">
    <source>
        <dbReference type="ARBA" id="ARBA00023125"/>
    </source>
</evidence>
<feature type="domain" description="HTH asnC-type" evidence="4">
    <location>
        <begin position="2"/>
        <end position="63"/>
    </location>
</feature>
<dbReference type="Proteomes" id="UP000622687">
    <property type="component" value="Unassembled WGS sequence"/>
</dbReference>
<dbReference type="Gene3D" id="1.10.10.10">
    <property type="entry name" value="Winged helix-like DNA-binding domain superfamily/Winged helix DNA-binding domain"/>
    <property type="match status" value="1"/>
</dbReference>
<dbReference type="SUPFAM" id="SSF46785">
    <property type="entry name" value="Winged helix' DNA-binding domain"/>
    <property type="match status" value="1"/>
</dbReference>
<dbReference type="EMBL" id="JAEEGB010000005">
    <property type="protein sequence ID" value="MBI6871974.1"/>
    <property type="molecule type" value="Genomic_DNA"/>
</dbReference>
<dbReference type="PANTHER" id="PTHR30154">
    <property type="entry name" value="LEUCINE-RESPONSIVE REGULATORY PROTEIN"/>
    <property type="match status" value="1"/>
</dbReference>
<keyword evidence="3" id="KW-0804">Transcription</keyword>
<gene>
    <name evidence="5" type="ORF">I6U51_04530</name>
</gene>
<dbReference type="Gene3D" id="3.30.70.920">
    <property type="match status" value="1"/>
</dbReference>
<reference evidence="5" key="1">
    <citation type="submission" date="2020-12" db="EMBL/GenBank/DDBJ databases">
        <title>Clostridium thailandense sp. nov., a novel acetogenic bacterium isolated from peat land soil in Thailand.</title>
        <authorList>
            <person name="Chaikitkaew S."/>
            <person name="Birkeland N.K."/>
        </authorList>
    </citation>
    <scope>NUCLEOTIDE SEQUENCE</scope>
    <source>
        <strain evidence="5">DSM 17425</strain>
    </source>
</reference>
<accession>A0A934HV56</accession>
<dbReference type="InterPro" id="IPR011008">
    <property type="entry name" value="Dimeric_a/b-barrel"/>
</dbReference>
<dbReference type="AlphaFoldDB" id="A0A934HV56"/>
<evidence type="ECO:0000259" key="4">
    <source>
        <dbReference type="PROSITE" id="PS50956"/>
    </source>
</evidence>
<protein>
    <submittedName>
        <fullName evidence="5">Lrp/AsnC family transcriptional regulator</fullName>
    </submittedName>
</protein>
<dbReference type="PANTHER" id="PTHR30154:SF55">
    <property type="entry name" value="HTH-TYPE TRANSCRIPTIONAL REGULATOR LRPB"/>
    <property type="match status" value="1"/>
</dbReference>
<dbReference type="Pfam" id="PF13412">
    <property type="entry name" value="HTH_24"/>
    <property type="match status" value="1"/>
</dbReference>
<dbReference type="SUPFAM" id="SSF54909">
    <property type="entry name" value="Dimeric alpha+beta barrel"/>
    <property type="match status" value="1"/>
</dbReference>
<dbReference type="GO" id="GO:0043200">
    <property type="term" value="P:response to amino acid"/>
    <property type="evidence" value="ECO:0007669"/>
    <property type="project" value="TreeGrafter"/>
</dbReference>
<dbReference type="PRINTS" id="PR00033">
    <property type="entry name" value="HTHASNC"/>
</dbReference>
<comment type="caution">
    <text evidence="5">The sequence shown here is derived from an EMBL/GenBank/DDBJ whole genome shotgun (WGS) entry which is preliminary data.</text>
</comment>
<dbReference type="GO" id="GO:0043565">
    <property type="term" value="F:sequence-specific DNA binding"/>
    <property type="evidence" value="ECO:0007669"/>
    <property type="project" value="InterPro"/>
</dbReference>
<dbReference type="InterPro" id="IPR000485">
    <property type="entry name" value="AsnC-type_HTH_dom"/>
</dbReference>
<name>A0A934HV56_9CLOT</name>
<evidence type="ECO:0000256" key="3">
    <source>
        <dbReference type="ARBA" id="ARBA00023163"/>
    </source>
</evidence>
<dbReference type="PROSITE" id="PS50956">
    <property type="entry name" value="HTH_ASNC_2"/>
    <property type="match status" value="1"/>
</dbReference>
<organism evidence="5 6">
    <name type="scientific">Clostridium aciditolerans</name>
    <dbReference type="NCBI Taxonomy" id="339861"/>
    <lineage>
        <taxon>Bacteria</taxon>
        <taxon>Bacillati</taxon>
        <taxon>Bacillota</taxon>
        <taxon>Clostridia</taxon>
        <taxon>Eubacteriales</taxon>
        <taxon>Clostridiaceae</taxon>
        <taxon>Clostridium</taxon>
    </lineage>
</organism>
<dbReference type="InterPro" id="IPR019887">
    <property type="entry name" value="Tscrpt_reg_AsnC/Lrp_C"/>
</dbReference>
<evidence type="ECO:0000313" key="6">
    <source>
        <dbReference type="Proteomes" id="UP000622687"/>
    </source>
</evidence>
<dbReference type="InterPro" id="IPR036390">
    <property type="entry name" value="WH_DNA-bd_sf"/>
</dbReference>
<keyword evidence="1" id="KW-0805">Transcription regulation</keyword>
<dbReference type="GO" id="GO:0005829">
    <property type="term" value="C:cytosol"/>
    <property type="evidence" value="ECO:0007669"/>
    <property type="project" value="TreeGrafter"/>
</dbReference>
<dbReference type="InterPro" id="IPR036388">
    <property type="entry name" value="WH-like_DNA-bd_sf"/>
</dbReference>
<proteinExistence type="predicted"/>
<keyword evidence="2" id="KW-0238">DNA-binding</keyword>
<dbReference type="InterPro" id="IPR019888">
    <property type="entry name" value="Tscrpt_reg_AsnC-like"/>
</dbReference>